<keyword evidence="5" id="KW-0511">Multifunctional enzyme</keyword>
<dbReference type="Proteomes" id="UP000324194">
    <property type="component" value="Chromosome 1"/>
</dbReference>
<dbReference type="Gene3D" id="3.40.50.720">
    <property type="entry name" value="NAD(P)-binding Rossmann-like Domain"/>
    <property type="match status" value="1"/>
</dbReference>
<organism evidence="7 8">
    <name type="scientific">Aquicella siphonis</name>
    <dbReference type="NCBI Taxonomy" id="254247"/>
    <lineage>
        <taxon>Bacteria</taxon>
        <taxon>Pseudomonadati</taxon>
        <taxon>Pseudomonadota</taxon>
        <taxon>Gammaproteobacteria</taxon>
        <taxon>Legionellales</taxon>
        <taxon>Coxiellaceae</taxon>
        <taxon>Aquicella</taxon>
    </lineage>
</organism>
<dbReference type="GO" id="GO:0042351">
    <property type="term" value="P:'de novo' GDP-L-fucose biosynthetic process"/>
    <property type="evidence" value="ECO:0007669"/>
    <property type="project" value="UniProtKB-UniRule"/>
</dbReference>
<dbReference type="OrthoDB" id="9811425at2"/>
<dbReference type="GO" id="GO:0070401">
    <property type="term" value="F:NADP+ binding"/>
    <property type="evidence" value="ECO:0007669"/>
    <property type="project" value="UniProtKB-UniRule"/>
</dbReference>
<feature type="binding site" evidence="5">
    <location>
        <position position="269"/>
    </location>
    <ligand>
        <name>substrate</name>
    </ligand>
</feature>
<keyword evidence="3 5" id="KW-0560">Oxidoreductase</keyword>
<evidence type="ECO:0000256" key="4">
    <source>
        <dbReference type="ARBA" id="ARBA00023235"/>
    </source>
</evidence>
<feature type="binding site" evidence="5">
    <location>
        <position position="209"/>
    </location>
    <ligand>
        <name>substrate</name>
    </ligand>
</feature>
<evidence type="ECO:0000256" key="1">
    <source>
        <dbReference type="ARBA" id="ARBA00005959"/>
    </source>
</evidence>
<dbReference type="Gene3D" id="3.90.25.10">
    <property type="entry name" value="UDP-galactose 4-epimerase, domain 1"/>
    <property type="match status" value="1"/>
</dbReference>
<feature type="binding site" evidence="5">
    <location>
        <position position="179"/>
    </location>
    <ligand>
        <name>NADP(+)</name>
        <dbReference type="ChEBI" id="CHEBI:58349"/>
    </ligand>
</feature>
<dbReference type="EC" id="1.1.1.271" evidence="5"/>
<evidence type="ECO:0000256" key="2">
    <source>
        <dbReference type="ARBA" id="ARBA00022857"/>
    </source>
</evidence>
<feature type="binding site" evidence="5">
    <location>
        <position position="187"/>
    </location>
    <ligand>
        <name>substrate</name>
    </ligand>
</feature>
<keyword evidence="4 5" id="KW-0413">Isomerase</keyword>
<keyword evidence="2 5" id="KW-0521">NADP</keyword>
<evidence type="ECO:0000256" key="3">
    <source>
        <dbReference type="ARBA" id="ARBA00023002"/>
    </source>
</evidence>
<comment type="function">
    <text evidence="5">Catalyzes the two-step NADP-dependent conversion of GDP-4-dehydro-6-deoxy-D-mannose to GDP-fucose, involving an epimerase and a reductase reaction.</text>
</comment>
<feature type="site" description="Important for catalytic activity" evidence="5">
    <location>
        <position position="107"/>
    </location>
</feature>
<feature type="domain" description="NAD-dependent epimerase/dehydratase" evidence="6">
    <location>
        <begin position="7"/>
        <end position="237"/>
    </location>
</feature>
<protein>
    <recommendedName>
        <fullName evidence="5">GDP-L-fucose synthase</fullName>
        <ecNumber evidence="5">1.1.1.271</ecNumber>
    </recommendedName>
    <alternativeName>
        <fullName evidence="5">GDP-4-keto-6-deoxy-D-mannose-3,5-epimerase-4-reductase</fullName>
    </alternativeName>
</protein>
<dbReference type="SUPFAM" id="SSF51735">
    <property type="entry name" value="NAD(P)-binding Rossmann-fold domains"/>
    <property type="match status" value="1"/>
</dbReference>
<gene>
    <name evidence="7" type="primary">fcl_3</name>
    <name evidence="5" type="synonym">fcl</name>
    <name evidence="7" type="ORF">AQUSIP_18100</name>
</gene>
<evidence type="ECO:0000259" key="6">
    <source>
        <dbReference type="Pfam" id="PF01370"/>
    </source>
</evidence>
<feature type="binding site" evidence="5">
    <location>
        <position position="140"/>
    </location>
    <ligand>
        <name>NADP(+)</name>
        <dbReference type="ChEBI" id="CHEBI:58349"/>
    </ligand>
</feature>
<comment type="similarity">
    <text evidence="1 5">Belongs to the NAD(P)-dependent epimerase/dehydratase family. Fucose synthase subfamily.</text>
</comment>
<dbReference type="InterPro" id="IPR028614">
    <property type="entry name" value="GDP_fucose/colitose_synth"/>
</dbReference>
<dbReference type="PANTHER" id="PTHR43238">
    <property type="entry name" value="GDP-L-FUCOSE SYNTHASE"/>
    <property type="match status" value="1"/>
</dbReference>
<dbReference type="InterPro" id="IPR036291">
    <property type="entry name" value="NAD(P)-bd_dom_sf"/>
</dbReference>
<proteinExistence type="inferred from homology"/>
<name>A0A5E4PJ84_9COXI</name>
<dbReference type="GO" id="GO:0050577">
    <property type="term" value="F:GDP-L-fucose synthase activity"/>
    <property type="evidence" value="ECO:0007669"/>
    <property type="project" value="UniProtKB-UniRule"/>
</dbReference>
<comment type="pathway">
    <text evidence="5">Nucleotide-sugar biosynthesis; GDP-L-fucose biosynthesis via de novo pathway; GDP-L-fucose from GDP-alpha-D-mannose: step 2/2.</text>
</comment>
<accession>A0A5E4PJ84</accession>
<dbReference type="RefSeq" id="WP_148339815.1">
    <property type="nucleotide sequence ID" value="NZ_LR699119.1"/>
</dbReference>
<feature type="binding site" evidence="5">
    <location>
        <position position="202"/>
    </location>
    <ligand>
        <name>substrate</name>
    </ligand>
</feature>
<dbReference type="PANTHER" id="PTHR43238:SF1">
    <property type="entry name" value="GDP-L-FUCOSE SYNTHASE"/>
    <property type="match status" value="1"/>
</dbReference>
<reference evidence="7 8" key="1">
    <citation type="submission" date="2019-08" db="EMBL/GenBank/DDBJ databases">
        <authorList>
            <person name="Guy L."/>
        </authorList>
    </citation>
    <scope>NUCLEOTIDE SEQUENCE [LARGE SCALE GENOMIC DNA]</scope>
    <source>
        <strain evidence="7 8">SGT-108</strain>
    </source>
</reference>
<dbReference type="Pfam" id="PF01370">
    <property type="entry name" value="Epimerase"/>
    <property type="match status" value="1"/>
</dbReference>
<comment type="caution">
    <text evidence="5">Lacks conserved residue(s) required for the propagation of feature annotation.</text>
</comment>
<dbReference type="AlphaFoldDB" id="A0A5E4PJ84"/>
<dbReference type="InterPro" id="IPR001509">
    <property type="entry name" value="Epimerase_deHydtase"/>
</dbReference>
<dbReference type="UniPathway" id="UPA00128">
    <property type="reaction ID" value="UER00191"/>
</dbReference>
<evidence type="ECO:0000256" key="5">
    <source>
        <dbReference type="HAMAP-Rule" id="MF_00956"/>
    </source>
</evidence>
<sequence length="324" mass="36071">MIKNSKVLITGGTGMVGSALLRRLREEDYQILHPARAELDLRDQLQVTQYFSHHKPAYVFHLAAIVGGIHANNTYPAKFIYDNTQMHCNVIHAAHQYGVKKLLFPGSACTYPKLAPQPIREASFLDGYIEPTNIAYAAAKINGIIMCQAYARQHQMNTVIPMPTNAYGINDNFDPNASHVIPALMKRFHEAKVQGLPEVVLWGSGTPLREFIYVDDFADALLFLMRHYHSADIINLGTMQEITIADLANEIACVVGYPGRITLDKTKPDGAPRKCLDSSVLFEMGWKPSVSLQEGLFRMYQHHFGSETECADTTKACGSLPHTP</sequence>
<dbReference type="HAMAP" id="MF_00956">
    <property type="entry name" value="GDP_fucose_synth"/>
    <property type="match status" value="1"/>
</dbReference>
<evidence type="ECO:0000313" key="8">
    <source>
        <dbReference type="Proteomes" id="UP000324194"/>
    </source>
</evidence>
<feature type="site" description="Important for catalytic activity" evidence="5">
    <location>
        <position position="109"/>
    </location>
</feature>
<dbReference type="CDD" id="cd05239">
    <property type="entry name" value="GDP_FS_SDR_e"/>
    <property type="match status" value="1"/>
</dbReference>
<keyword evidence="8" id="KW-1185">Reference proteome</keyword>
<dbReference type="EMBL" id="LR699119">
    <property type="protein sequence ID" value="VVC76497.1"/>
    <property type="molecule type" value="Genomic_DNA"/>
</dbReference>
<comment type="catalytic activity">
    <reaction evidence="5">
        <text>GDP-beta-L-fucose + NADP(+) = GDP-4-dehydro-alpha-D-rhamnose + NADPH + H(+)</text>
        <dbReference type="Rhea" id="RHEA:18885"/>
        <dbReference type="ChEBI" id="CHEBI:15378"/>
        <dbReference type="ChEBI" id="CHEBI:57273"/>
        <dbReference type="ChEBI" id="CHEBI:57783"/>
        <dbReference type="ChEBI" id="CHEBI:57964"/>
        <dbReference type="ChEBI" id="CHEBI:58349"/>
        <dbReference type="EC" id="1.1.1.271"/>
    </reaction>
</comment>
<dbReference type="KEGG" id="asip:AQUSIP_18100"/>
<feature type="binding site" evidence="5">
    <location>
        <begin position="11"/>
        <end position="17"/>
    </location>
    <ligand>
        <name>NADP(+)</name>
        <dbReference type="ChEBI" id="CHEBI:58349"/>
    </ligand>
</feature>
<feature type="active site" description="Proton donor/acceptor" evidence="5">
    <location>
        <position position="136"/>
    </location>
</feature>
<dbReference type="GO" id="GO:0016853">
    <property type="term" value="F:isomerase activity"/>
    <property type="evidence" value="ECO:0007669"/>
    <property type="project" value="UniProtKB-KW"/>
</dbReference>
<evidence type="ECO:0000313" key="7">
    <source>
        <dbReference type="EMBL" id="VVC76497.1"/>
    </source>
</evidence>